<protein>
    <submittedName>
        <fullName evidence="1">Uncharacterized protein</fullName>
    </submittedName>
</protein>
<dbReference type="RefSeq" id="WP_278638334.1">
    <property type="nucleotide sequence ID" value="NZ_JAGZZP010000016.1"/>
</dbReference>
<name>A0A943SR83_9FIRM</name>
<dbReference type="Proteomes" id="UP000748991">
    <property type="component" value="Unassembled WGS sequence"/>
</dbReference>
<dbReference type="AlphaFoldDB" id="A0A943SR83"/>
<organism evidence="1 2">
    <name type="scientific">Peptoniphilus harei</name>
    <dbReference type="NCBI Taxonomy" id="54005"/>
    <lineage>
        <taxon>Bacteria</taxon>
        <taxon>Bacillati</taxon>
        <taxon>Bacillota</taxon>
        <taxon>Tissierellia</taxon>
        <taxon>Tissierellales</taxon>
        <taxon>Peptoniphilaceae</taxon>
        <taxon>Peptoniphilus</taxon>
    </lineage>
</organism>
<evidence type="ECO:0000313" key="2">
    <source>
        <dbReference type="Proteomes" id="UP000748991"/>
    </source>
</evidence>
<sequence>MRKENKLQEVKNMIVDYLNDEFEYEMEYEDFDKEYPNLESIGLAYTTSEDGEHEIQAEYDLVNFKRNTFVDGELANAIDFRKDNSEVEALELIIQDLMFADFSYFTEIDEEEFFERTGKKFEENMIF</sequence>
<dbReference type="EMBL" id="JAGZZP010000016">
    <property type="protein sequence ID" value="MBS6535656.1"/>
    <property type="molecule type" value="Genomic_DNA"/>
</dbReference>
<gene>
    <name evidence="1" type="ORF">KH327_07475</name>
</gene>
<evidence type="ECO:0000313" key="1">
    <source>
        <dbReference type="EMBL" id="MBS6535656.1"/>
    </source>
</evidence>
<reference evidence="1" key="1">
    <citation type="submission" date="2021-02" db="EMBL/GenBank/DDBJ databases">
        <title>Infant gut strain persistence is associated with maternal origin, phylogeny, and functional potential including surface adhesion and iron acquisition.</title>
        <authorList>
            <person name="Lou Y.C."/>
        </authorList>
    </citation>
    <scope>NUCLEOTIDE SEQUENCE</scope>
    <source>
        <strain evidence="1">L3_060_052G1_dasL3_060_052G1_concoct_1</strain>
    </source>
</reference>
<accession>A0A943SR83</accession>
<proteinExistence type="predicted"/>
<comment type="caution">
    <text evidence="1">The sequence shown here is derived from an EMBL/GenBank/DDBJ whole genome shotgun (WGS) entry which is preliminary data.</text>
</comment>